<dbReference type="SMART" id="SM00409">
    <property type="entry name" value="IG"/>
    <property type="match status" value="4"/>
</dbReference>
<dbReference type="CDD" id="cd00096">
    <property type="entry name" value="Ig"/>
    <property type="match status" value="1"/>
</dbReference>
<dbReference type="PANTHER" id="PTHR12080">
    <property type="entry name" value="SIGNALING LYMPHOCYTIC ACTIVATION MOLECULE"/>
    <property type="match status" value="1"/>
</dbReference>
<evidence type="ECO:0000313" key="8">
    <source>
        <dbReference type="Proteomes" id="UP001479290"/>
    </source>
</evidence>
<organism evidence="7 8">
    <name type="scientific">Culter alburnus</name>
    <name type="common">Topmouth culter</name>
    <dbReference type="NCBI Taxonomy" id="194366"/>
    <lineage>
        <taxon>Eukaryota</taxon>
        <taxon>Metazoa</taxon>
        <taxon>Chordata</taxon>
        <taxon>Craniata</taxon>
        <taxon>Vertebrata</taxon>
        <taxon>Euteleostomi</taxon>
        <taxon>Actinopterygii</taxon>
        <taxon>Neopterygii</taxon>
        <taxon>Teleostei</taxon>
        <taxon>Ostariophysi</taxon>
        <taxon>Cypriniformes</taxon>
        <taxon>Xenocyprididae</taxon>
        <taxon>Xenocypridinae</taxon>
        <taxon>Culter</taxon>
    </lineage>
</organism>
<dbReference type="SUPFAM" id="SSF48726">
    <property type="entry name" value="Immunoglobulin"/>
    <property type="match status" value="4"/>
</dbReference>
<keyword evidence="2 5" id="KW-0732">Signal</keyword>
<sequence>MIFQYNLLLIFCGFTALSVSTETCGKDLQVGTSCIMKLPEKYNDKSNEIKWTHSSSDAIIERKRGKIKSNTPGLTMEEDGSLRFQSVSLKDTGTYTYTVTSSDGTETGKDKVEIKVYEKVPKPTVKISCTADGNATLTCDVGNSKDPSLTVSWYEDGKLIQNEIKPQVFLSSTQVQENKTYSFSTETCGKDLLVGTSCIMKLPEKYNDKSNEIKWTHSSSDAVIERKRGKTKSNTPGLTMEEDGSLRFQSVSLKDTGTYTYTVTRSDGTEIGKDKVEIKVYEKVPKPTVKINCSADGNAALTCDVGNSKDPSLNISWYEDGKLIQNEIKPQVFLSSTQVQENKLYSFSTETCGKDLLVGMSCIMKLPEKYNDKSNDIKWTHFSSDAVIERRNKKIKSNTPGLTMEEDGSLRFESVSLKDTGTYTYTVTSSDGTEIGKDGVEIKVYEKVPKPTVKINCTADGNATLSCDVGNSNDPSLTVSWYENGKLIQNEINPQVFLSSTQVQENKLYSCETHNPVSRVKSESVTVSCIAKIFLCLRHKNDSSTL</sequence>
<dbReference type="Gene3D" id="3.90.930.1">
    <property type="match status" value="3"/>
</dbReference>
<dbReference type="InterPro" id="IPR003599">
    <property type="entry name" value="Ig_sub"/>
</dbReference>
<gene>
    <name evidence="7" type="ORF">ABG768_000106</name>
</gene>
<dbReference type="Gene3D" id="2.60.40.10">
    <property type="entry name" value="Immunoglobulins"/>
    <property type="match status" value="3"/>
</dbReference>
<dbReference type="Pfam" id="PF12892">
    <property type="entry name" value="FctA"/>
    <property type="match status" value="1"/>
</dbReference>
<feature type="domain" description="Ig-like" evidence="6">
    <location>
        <begin position="123"/>
        <end position="277"/>
    </location>
</feature>
<dbReference type="InterPro" id="IPR003598">
    <property type="entry name" value="Ig_sub2"/>
</dbReference>
<evidence type="ECO:0000256" key="3">
    <source>
        <dbReference type="ARBA" id="ARBA00023136"/>
    </source>
</evidence>
<dbReference type="AlphaFoldDB" id="A0AAW2B5L5"/>
<dbReference type="SMART" id="SM00408">
    <property type="entry name" value="IGc2"/>
    <property type="match status" value="4"/>
</dbReference>
<feature type="domain" description="Ig-like" evidence="6">
    <location>
        <begin position="451"/>
        <end position="528"/>
    </location>
</feature>
<keyword evidence="3" id="KW-0472">Membrane</keyword>
<dbReference type="InterPro" id="IPR013783">
    <property type="entry name" value="Ig-like_fold"/>
</dbReference>
<evidence type="ECO:0000313" key="7">
    <source>
        <dbReference type="EMBL" id="KAK9980501.1"/>
    </source>
</evidence>
<dbReference type="PROSITE" id="PS50835">
    <property type="entry name" value="IG_LIKE"/>
    <property type="match status" value="3"/>
</dbReference>
<comment type="subcellular location">
    <subcellularLocation>
        <location evidence="1">Membrane</location>
    </subcellularLocation>
</comment>
<evidence type="ECO:0000256" key="4">
    <source>
        <dbReference type="ARBA" id="ARBA00023180"/>
    </source>
</evidence>
<accession>A0AAW2B5L5</accession>
<dbReference type="GO" id="GO:0016020">
    <property type="term" value="C:membrane"/>
    <property type="evidence" value="ECO:0007669"/>
    <property type="project" value="UniProtKB-SubCell"/>
</dbReference>
<dbReference type="Pfam" id="PF13895">
    <property type="entry name" value="Ig_2"/>
    <property type="match status" value="1"/>
</dbReference>
<evidence type="ECO:0000256" key="2">
    <source>
        <dbReference type="ARBA" id="ARBA00022729"/>
    </source>
</evidence>
<protein>
    <recommendedName>
        <fullName evidence="6">Ig-like domain-containing protein</fullName>
    </recommendedName>
</protein>
<feature type="signal peptide" evidence="5">
    <location>
        <begin position="1"/>
        <end position="20"/>
    </location>
</feature>
<dbReference type="Proteomes" id="UP001479290">
    <property type="component" value="Unassembled WGS sequence"/>
</dbReference>
<name>A0AAW2B5L5_CULAL</name>
<dbReference type="InterPro" id="IPR036179">
    <property type="entry name" value="Ig-like_dom_sf"/>
</dbReference>
<keyword evidence="4" id="KW-0325">Glycoprotein</keyword>
<dbReference type="InterPro" id="IPR022464">
    <property type="entry name" value="Strep_pil_isopept_link"/>
</dbReference>
<reference evidence="7 8" key="1">
    <citation type="submission" date="2024-05" db="EMBL/GenBank/DDBJ databases">
        <title>A high-quality chromosomal-level genome assembly of Topmouth culter (Culter alburnus).</title>
        <authorList>
            <person name="Zhao H."/>
        </authorList>
    </citation>
    <scope>NUCLEOTIDE SEQUENCE [LARGE SCALE GENOMIC DNA]</scope>
    <source>
        <strain evidence="7">CATC2023</strain>
        <tissue evidence="7">Muscle</tissue>
    </source>
</reference>
<feature type="domain" description="Ig-like" evidence="6">
    <location>
        <begin position="287"/>
        <end position="436"/>
    </location>
</feature>
<evidence type="ECO:0000256" key="1">
    <source>
        <dbReference type="ARBA" id="ARBA00004370"/>
    </source>
</evidence>
<evidence type="ECO:0000256" key="5">
    <source>
        <dbReference type="SAM" id="SignalP"/>
    </source>
</evidence>
<keyword evidence="8" id="KW-1185">Reference proteome</keyword>
<feature type="chain" id="PRO_5043329594" description="Ig-like domain-containing protein" evidence="5">
    <location>
        <begin position="21"/>
        <end position="546"/>
    </location>
</feature>
<proteinExistence type="predicted"/>
<comment type="caution">
    <text evidence="7">The sequence shown here is derived from an EMBL/GenBank/DDBJ whole genome shotgun (WGS) entry which is preliminary data.</text>
</comment>
<dbReference type="PANTHER" id="PTHR12080:SF55">
    <property type="entry name" value="LYMPHOCYTE FUNCTION-ASSOCIATED ANTIGEN 3"/>
    <property type="match status" value="1"/>
</dbReference>
<dbReference type="InterPro" id="IPR007110">
    <property type="entry name" value="Ig-like_dom"/>
</dbReference>
<dbReference type="EMBL" id="JAWDJR010000001">
    <property type="protein sequence ID" value="KAK9980501.1"/>
    <property type="molecule type" value="Genomic_DNA"/>
</dbReference>
<dbReference type="InterPro" id="IPR015631">
    <property type="entry name" value="CD2/SLAM_rcpt"/>
</dbReference>
<evidence type="ECO:0000259" key="6">
    <source>
        <dbReference type="PROSITE" id="PS50835"/>
    </source>
</evidence>